<keyword evidence="3" id="KW-1185">Reference proteome</keyword>
<dbReference type="Pfam" id="PF12412">
    <property type="entry name" value="DUF3667"/>
    <property type="match status" value="1"/>
</dbReference>
<feature type="transmembrane region" description="Helical" evidence="1">
    <location>
        <begin position="211"/>
        <end position="232"/>
    </location>
</feature>
<dbReference type="EMBL" id="JACOFU010000003">
    <property type="protein sequence ID" value="MBC3831857.1"/>
    <property type="molecule type" value="Genomic_DNA"/>
</dbReference>
<accession>A0ABR6XQW1</accession>
<dbReference type="Proteomes" id="UP000643610">
    <property type="component" value="Unassembled WGS sequence"/>
</dbReference>
<dbReference type="InterPro" id="IPR022134">
    <property type="entry name" value="DUF3667"/>
</dbReference>
<proteinExistence type="predicted"/>
<feature type="transmembrane region" description="Helical" evidence="1">
    <location>
        <begin position="179"/>
        <end position="199"/>
    </location>
</feature>
<keyword evidence="1" id="KW-1133">Transmembrane helix</keyword>
<feature type="transmembrane region" description="Helical" evidence="1">
    <location>
        <begin position="121"/>
        <end position="140"/>
    </location>
</feature>
<keyword evidence="1" id="KW-0812">Transmembrane</keyword>
<comment type="caution">
    <text evidence="2">The sequence shown here is derived from an EMBL/GenBank/DDBJ whole genome shotgun (WGS) entry which is preliminary data.</text>
</comment>
<evidence type="ECO:0000313" key="2">
    <source>
        <dbReference type="EMBL" id="MBC3831857.1"/>
    </source>
</evidence>
<feature type="transmembrane region" description="Helical" evidence="1">
    <location>
        <begin position="152"/>
        <end position="173"/>
    </location>
</feature>
<dbReference type="RefSeq" id="WP_186890883.1">
    <property type="nucleotide sequence ID" value="NZ_JACOFU010000003.1"/>
</dbReference>
<evidence type="ECO:0000256" key="1">
    <source>
        <dbReference type="SAM" id="Phobius"/>
    </source>
</evidence>
<name>A0ABR6XQW1_9BURK</name>
<keyword evidence="1" id="KW-0472">Membrane</keyword>
<sequence length="237" mass="27160">MNCKNCTNKIHGNFCTYCGNAAKLKRIDGHFVLHEIKHVLHFEKGFFFTIRELLLRPGECIREYISENRSRLVKPIIFLIVTSLIYTLAEHFFHIEKGYFKISDDKALTVNAISNWVHSHYGYSNVMMGLFIACWLRIFFRKLDVNFFEISILLSFVMGIGMLFLTLAAMLSGTTGFNLMPAFSFISFVYLSWSIGQFFDAKKWSSFIKAGAAYLLGFATFSACTLLVGFGYDAIMR</sequence>
<reference evidence="2 3" key="1">
    <citation type="submission" date="2020-08" db="EMBL/GenBank/DDBJ databases">
        <title>Novel species isolated from subtropical streams in China.</title>
        <authorList>
            <person name="Lu H."/>
        </authorList>
    </citation>
    <scope>NUCLEOTIDE SEQUENCE [LARGE SCALE GENOMIC DNA]</scope>
    <source>
        <strain evidence="2 3">KCTC 52442</strain>
    </source>
</reference>
<organism evidence="2 3">
    <name type="scientific">Undibacterium amnicola</name>
    <dbReference type="NCBI Taxonomy" id="1834038"/>
    <lineage>
        <taxon>Bacteria</taxon>
        <taxon>Pseudomonadati</taxon>
        <taxon>Pseudomonadota</taxon>
        <taxon>Betaproteobacteria</taxon>
        <taxon>Burkholderiales</taxon>
        <taxon>Oxalobacteraceae</taxon>
        <taxon>Undibacterium</taxon>
    </lineage>
</organism>
<evidence type="ECO:0000313" key="3">
    <source>
        <dbReference type="Proteomes" id="UP000643610"/>
    </source>
</evidence>
<feature type="transmembrane region" description="Helical" evidence="1">
    <location>
        <begin position="72"/>
        <end position="89"/>
    </location>
</feature>
<protein>
    <submittedName>
        <fullName evidence="2">DUF3667 domain-containing protein</fullName>
    </submittedName>
</protein>
<gene>
    <name evidence="2" type="ORF">H8K33_10080</name>
</gene>